<gene>
    <name evidence="1" type="ORF">NUU61_003041</name>
</gene>
<accession>A0A9W9FSU4</accession>
<dbReference type="EMBL" id="JAPMSZ010000004">
    <property type="protein sequence ID" value="KAJ5105694.1"/>
    <property type="molecule type" value="Genomic_DNA"/>
</dbReference>
<organism evidence="1 2">
    <name type="scientific">Penicillium alfredii</name>
    <dbReference type="NCBI Taxonomy" id="1506179"/>
    <lineage>
        <taxon>Eukaryota</taxon>
        <taxon>Fungi</taxon>
        <taxon>Dikarya</taxon>
        <taxon>Ascomycota</taxon>
        <taxon>Pezizomycotina</taxon>
        <taxon>Eurotiomycetes</taxon>
        <taxon>Eurotiomycetidae</taxon>
        <taxon>Eurotiales</taxon>
        <taxon>Aspergillaceae</taxon>
        <taxon>Penicillium</taxon>
    </lineage>
</organism>
<dbReference type="GeneID" id="81392791"/>
<protein>
    <submittedName>
        <fullName evidence="1">Uncharacterized protein</fullName>
    </submittedName>
</protein>
<reference evidence="1" key="1">
    <citation type="submission" date="2022-11" db="EMBL/GenBank/DDBJ databases">
        <authorList>
            <person name="Petersen C."/>
        </authorList>
    </citation>
    <scope>NUCLEOTIDE SEQUENCE</scope>
    <source>
        <strain evidence="1">IBT 34128</strain>
    </source>
</reference>
<evidence type="ECO:0000313" key="1">
    <source>
        <dbReference type="EMBL" id="KAJ5105694.1"/>
    </source>
</evidence>
<name>A0A9W9FSU4_9EURO</name>
<sequence>MAAPANEIDCYLNPSGDLTLVMSLEDDKDDAADSAVPGQKPKHLLALDLWSLGFVTSILKPFSFSPHCRLSELPTKVSLDTLCGITIFADYIQCFKDLKLMFSDWLKVKVDPSTDCIDLHELDRCIWLAWIFRRQKAFCYDTVLAKRLSTGPIID</sequence>
<reference evidence="1" key="2">
    <citation type="journal article" date="2023" name="IMA Fungus">
        <title>Comparative genomic study of the Penicillium genus elucidates a diverse pangenome and 15 lateral gene transfer events.</title>
        <authorList>
            <person name="Petersen C."/>
            <person name="Sorensen T."/>
            <person name="Nielsen M.R."/>
            <person name="Sondergaard T.E."/>
            <person name="Sorensen J.L."/>
            <person name="Fitzpatrick D.A."/>
            <person name="Frisvad J.C."/>
            <person name="Nielsen K.L."/>
        </authorList>
    </citation>
    <scope>NUCLEOTIDE SEQUENCE</scope>
    <source>
        <strain evidence="1">IBT 34128</strain>
    </source>
</reference>
<proteinExistence type="predicted"/>
<dbReference type="AlphaFoldDB" id="A0A9W9FSU4"/>
<evidence type="ECO:0000313" key="2">
    <source>
        <dbReference type="Proteomes" id="UP001141434"/>
    </source>
</evidence>
<dbReference type="Proteomes" id="UP001141434">
    <property type="component" value="Unassembled WGS sequence"/>
</dbReference>
<dbReference type="RefSeq" id="XP_056514690.1">
    <property type="nucleotide sequence ID" value="XM_056653623.1"/>
</dbReference>
<comment type="caution">
    <text evidence="1">The sequence shown here is derived from an EMBL/GenBank/DDBJ whole genome shotgun (WGS) entry which is preliminary data.</text>
</comment>
<keyword evidence="2" id="KW-1185">Reference proteome</keyword>